<evidence type="ECO:0000256" key="5">
    <source>
        <dbReference type="ARBA" id="ARBA00023136"/>
    </source>
</evidence>
<dbReference type="Proteomes" id="UP000189857">
    <property type="component" value="Unassembled WGS sequence"/>
</dbReference>
<feature type="transmembrane region" description="Helical" evidence="7">
    <location>
        <begin position="55"/>
        <end position="74"/>
    </location>
</feature>
<sequence length="860" mass="96526">MVGIMFTLGEVLCRFCLLTGHKDMAVLIMAVFICIFIIKKMVLHDRTIFFDARDRLIMISFIFGAVWSIAFYSVDKELSIGARVEGNVCAVGVSKNEKGYSVTFKADGRKYQAFLKDDEVICEGYGYYISGNIKKMPSATNPGEFDQRTYLKSKGVRNYLEINYIRRDRKSDDHVRIFLNKCRNLMADSIDSLGSGRVTGVLKAMLLGDKSDLGKDIRKMYQKNGIAHLLAISGLHTALIASFFNGILKRLKVRKKKRAGLTIVFLLMYGIMTGFSEATIRAFIIISAGCVAEAIGRTKDMPTALTISVIYMLIIRPDSVVNSGFLMSYAAAAGVITSDIIYRTIYNDERFLDIRRKWRKKYKHFVKGIIGTISINIFMLPILIYSYYEISLYSLLVNAVVIPFLSFIVSLGFIAGVMGIFPLMILPAKGIFLPVRLMLNGYEMICKTVLKFPGALINTGHVSWQGVIIYYILLIFLLVLFWNIFRSRNGILGGKNKIGNAKWRDSKNGNVGQGDIKNGNVRRGNIKNENVRRREKKLSCIYSGVGLIFMAIFLFFISFVNSRRDFMLFLDVGQGSSVVIHTKEGFNMIYDGGSTNRKTVGENVIVPALKYYGMSHIDIIFLSHGDEDHINGLIYILQNSDLEGIKVDKLCVSEQVVVNDNVRMLFDAAERCGCEIARVHPGMDITYGQAKVKIIYSGSNRVEDEISSGVKKNEMISSTEKKNETTVNSYSDREGNEINENSLVVKFEYHDISALFTGDIGSETEGKIIGNLEEADILQCPHHGSKYSSSSEFLRKVNPSKVIISCGKNNIYGHPGKETLERIKEVGSDIYRTDQGGAVTVYMGEDKCEINCFINEYKKR</sequence>
<keyword evidence="3 7" id="KW-0812">Transmembrane</keyword>
<name>A0A1T4LBR0_9FIRM</name>
<accession>A0A1T4LBR0</accession>
<evidence type="ECO:0000313" key="9">
    <source>
        <dbReference type="EMBL" id="SJZ52096.1"/>
    </source>
</evidence>
<dbReference type="GO" id="GO:0005886">
    <property type="term" value="C:plasma membrane"/>
    <property type="evidence" value="ECO:0007669"/>
    <property type="project" value="UniProtKB-SubCell"/>
</dbReference>
<feature type="region of interest" description="Disordered" evidence="6">
    <location>
        <begin position="714"/>
        <end position="734"/>
    </location>
</feature>
<dbReference type="InterPro" id="IPR004797">
    <property type="entry name" value="Competence_ComEC/Rec2"/>
</dbReference>
<feature type="transmembrane region" description="Helical" evidence="7">
    <location>
        <begin position="400"/>
        <end position="425"/>
    </location>
</feature>
<dbReference type="Pfam" id="PF03772">
    <property type="entry name" value="Competence"/>
    <property type="match status" value="1"/>
</dbReference>
<dbReference type="InterPro" id="IPR036866">
    <property type="entry name" value="RibonucZ/Hydroxyglut_hydro"/>
</dbReference>
<dbReference type="PANTHER" id="PTHR30619">
    <property type="entry name" value="DNA INTERNALIZATION/COMPETENCE PROTEIN COMEC/REC2"/>
    <property type="match status" value="1"/>
</dbReference>
<feature type="transmembrane region" description="Helical" evidence="7">
    <location>
        <begin position="326"/>
        <end position="345"/>
    </location>
</feature>
<evidence type="ECO:0000256" key="7">
    <source>
        <dbReference type="SAM" id="Phobius"/>
    </source>
</evidence>
<gene>
    <name evidence="9" type="ORF">SAMN02745110_00780</name>
</gene>
<feature type="transmembrane region" description="Helical" evidence="7">
    <location>
        <begin position="259"/>
        <end position="276"/>
    </location>
</feature>
<dbReference type="NCBIfam" id="TIGR00361">
    <property type="entry name" value="ComEC_Rec2"/>
    <property type="match status" value="1"/>
</dbReference>
<keyword evidence="4 7" id="KW-1133">Transmembrane helix</keyword>
<feature type="transmembrane region" description="Helical" evidence="7">
    <location>
        <begin position="365"/>
        <end position="388"/>
    </location>
</feature>
<dbReference type="InterPro" id="IPR052159">
    <property type="entry name" value="Competence_DNA_uptake"/>
</dbReference>
<protein>
    <submittedName>
        <fullName evidence="9">DNA internalization-related competence protein ComEC/Rec2</fullName>
    </submittedName>
</protein>
<evidence type="ECO:0000313" key="10">
    <source>
        <dbReference type="Proteomes" id="UP000189857"/>
    </source>
</evidence>
<proteinExistence type="predicted"/>
<dbReference type="InterPro" id="IPR001279">
    <property type="entry name" value="Metallo-B-lactamas"/>
</dbReference>
<dbReference type="EMBL" id="FUXA01000005">
    <property type="protein sequence ID" value="SJZ52096.1"/>
    <property type="molecule type" value="Genomic_DNA"/>
</dbReference>
<dbReference type="GO" id="GO:0030420">
    <property type="term" value="P:establishment of competence for transformation"/>
    <property type="evidence" value="ECO:0007669"/>
    <property type="project" value="InterPro"/>
</dbReference>
<dbReference type="Gene3D" id="3.60.15.10">
    <property type="entry name" value="Ribonuclease Z/Hydroxyacylglutathione hydrolase-like"/>
    <property type="match status" value="1"/>
</dbReference>
<feature type="domain" description="Metallo-beta-lactamase" evidence="8">
    <location>
        <begin position="574"/>
        <end position="808"/>
    </location>
</feature>
<evidence type="ECO:0000256" key="3">
    <source>
        <dbReference type="ARBA" id="ARBA00022692"/>
    </source>
</evidence>
<keyword evidence="10" id="KW-1185">Reference proteome</keyword>
<keyword evidence="5 7" id="KW-0472">Membrane</keyword>
<evidence type="ECO:0000259" key="8">
    <source>
        <dbReference type="SMART" id="SM00849"/>
    </source>
</evidence>
<feature type="transmembrane region" description="Helical" evidence="7">
    <location>
        <begin position="24"/>
        <end position="43"/>
    </location>
</feature>
<dbReference type="PANTHER" id="PTHR30619:SF7">
    <property type="entry name" value="BETA-LACTAMASE DOMAIN PROTEIN"/>
    <property type="match status" value="1"/>
</dbReference>
<feature type="transmembrane region" description="Helical" evidence="7">
    <location>
        <begin position="540"/>
        <end position="560"/>
    </location>
</feature>
<evidence type="ECO:0000256" key="2">
    <source>
        <dbReference type="ARBA" id="ARBA00022475"/>
    </source>
</evidence>
<evidence type="ECO:0000256" key="1">
    <source>
        <dbReference type="ARBA" id="ARBA00004651"/>
    </source>
</evidence>
<comment type="subcellular location">
    <subcellularLocation>
        <location evidence="1">Cell membrane</location>
        <topology evidence="1">Multi-pass membrane protein</topology>
    </subcellularLocation>
</comment>
<feature type="compositionally biased region" description="Basic and acidic residues" evidence="6">
    <location>
        <begin position="714"/>
        <end position="724"/>
    </location>
</feature>
<evidence type="ECO:0000256" key="4">
    <source>
        <dbReference type="ARBA" id="ARBA00022989"/>
    </source>
</evidence>
<organism evidence="9 10">
    <name type="scientific">Eubacterium ruminantium</name>
    <dbReference type="NCBI Taxonomy" id="42322"/>
    <lineage>
        <taxon>Bacteria</taxon>
        <taxon>Bacillati</taxon>
        <taxon>Bacillota</taxon>
        <taxon>Clostridia</taxon>
        <taxon>Eubacteriales</taxon>
        <taxon>Eubacteriaceae</taxon>
        <taxon>Eubacterium</taxon>
    </lineage>
</organism>
<dbReference type="Pfam" id="PF00753">
    <property type="entry name" value="Lactamase_B"/>
    <property type="match status" value="1"/>
</dbReference>
<dbReference type="SUPFAM" id="SSF56281">
    <property type="entry name" value="Metallo-hydrolase/oxidoreductase"/>
    <property type="match status" value="1"/>
</dbReference>
<dbReference type="AlphaFoldDB" id="A0A1T4LBR0"/>
<feature type="transmembrane region" description="Helical" evidence="7">
    <location>
        <begin position="468"/>
        <end position="485"/>
    </location>
</feature>
<dbReference type="NCBIfam" id="TIGR00360">
    <property type="entry name" value="ComEC_N-term"/>
    <property type="match status" value="1"/>
</dbReference>
<keyword evidence="2" id="KW-1003">Cell membrane</keyword>
<feature type="transmembrane region" description="Helical" evidence="7">
    <location>
        <begin position="225"/>
        <end position="247"/>
    </location>
</feature>
<dbReference type="SMART" id="SM00849">
    <property type="entry name" value="Lactamase_B"/>
    <property type="match status" value="1"/>
</dbReference>
<reference evidence="9 10" key="1">
    <citation type="submission" date="2017-02" db="EMBL/GenBank/DDBJ databases">
        <authorList>
            <person name="Peterson S.W."/>
        </authorList>
    </citation>
    <scope>NUCLEOTIDE SEQUENCE [LARGE SCALE GENOMIC DNA]</scope>
    <source>
        <strain evidence="9 10">ATCC 17233</strain>
    </source>
</reference>
<dbReference type="InterPro" id="IPR004477">
    <property type="entry name" value="ComEC_N"/>
</dbReference>
<dbReference type="InterPro" id="IPR035681">
    <property type="entry name" value="ComA-like_MBL"/>
</dbReference>
<evidence type="ECO:0000256" key="6">
    <source>
        <dbReference type="SAM" id="MobiDB-lite"/>
    </source>
</evidence>
<dbReference type="CDD" id="cd07731">
    <property type="entry name" value="ComA-like_MBL-fold"/>
    <property type="match status" value="1"/>
</dbReference>